<evidence type="ECO:0000256" key="1">
    <source>
        <dbReference type="SAM" id="MobiDB-lite"/>
    </source>
</evidence>
<dbReference type="InterPro" id="IPR036397">
    <property type="entry name" value="RNaseH_sf"/>
</dbReference>
<dbReference type="PANTHER" id="PTHR47331">
    <property type="entry name" value="PHD-TYPE DOMAIN-CONTAINING PROTEIN"/>
    <property type="match status" value="1"/>
</dbReference>
<dbReference type="Proteomes" id="UP000069940">
    <property type="component" value="Unassembled WGS sequence"/>
</dbReference>
<proteinExistence type="predicted"/>
<dbReference type="EnsemblMetazoa" id="AALFPA23_000063.R91">
    <property type="protein sequence ID" value="AALFPA23_000063.P91"/>
    <property type="gene ID" value="AALFPA23_000063"/>
</dbReference>
<dbReference type="SUPFAM" id="SSF53098">
    <property type="entry name" value="Ribonuclease H-like"/>
    <property type="match status" value="1"/>
</dbReference>
<evidence type="ECO:0000313" key="4">
    <source>
        <dbReference type="Proteomes" id="UP000069940"/>
    </source>
</evidence>
<keyword evidence="4" id="KW-1185">Reference proteome</keyword>
<dbReference type="PROSITE" id="PS50994">
    <property type="entry name" value="INTEGRASE"/>
    <property type="match status" value="1"/>
</dbReference>
<sequence length="289" mass="31926">MAIHRFIGRRGWPVEFFSDNGTNLRGASKEVVESVQGISDDCADQLTNARTKWTFNPPAAPHMGGVWERLVRSVKEALTALDDGRRLTDEILQTAIVEAEDIINSRPLTYLSQESVEAEALTPNHFLRGASPNQPCVTRPSPQPAEALRDAFQRSQQLASVIWERCIKEYVPSLNQRTKWFGESRPLRVGEVVYVVEGANRKCWVRGVVEEVIASGDGRIRQAWVRTSTGRYKRAAVKLARMEIDSGNPEPEVASGTELRAGECSGSTARAPVTTRHDLDDEAASVSVG</sequence>
<dbReference type="PANTHER" id="PTHR47331:SF1">
    <property type="entry name" value="GAG-LIKE PROTEIN"/>
    <property type="match status" value="1"/>
</dbReference>
<dbReference type="EnsemblMetazoa" id="AALFPA23_000063.R89">
    <property type="protein sequence ID" value="AALFPA23_000063.P89"/>
    <property type="gene ID" value="AALFPA23_000063"/>
</dbReference>
<organism evidence="3 4">
    <name type="scientific">Aedes albopictus</name>
    <name type="common">Asian tiger mosquito</name>
    <name type="synonym">Stegomyia albopicta</name>
    <dbReference type="NCBI Taxonomy" id="7160"/>
    <lineage>
        <taxon>Eukaryota</taxon>
        <taxon>Metazoa</taxon>
        <taxon>Ecdysozoa</taxon>
        <taxon>Arthropoda</taxon>
        <taxon>Hexapoda</taxon>
        <taxon>Insecta</taxon>
        <taxon>Pterygota</taxon>
        <taxon>Neoptera</taxon>
        <taxon>Endopterygota</taxon>
        <taxon>Diptera</taxon>
        <taxon>Nematocera</taxon>
        <taxon>Culicoidea</taxon>
        <taxon>Culicidae</taxon>
        <taxon>Culicinae</taxon>
        <taxon>Aedini</taxon>
        <taxon>Aedes</taxon>
        <taxon>Stegomyia</taxon>
    </lineage>
</organism>
<dbReference type="GeneID" id="115269702"/>
<dbReference type="EnsemblMetazoa" id="AALFPA23_000063.R90">
    <property type="protein sequence ID" value="AALFPA23_000063.P90"/>
    <property type="gene ID" value="AALFPA23_000063"/>
</dbReference>
<feature type="region of interest" description="Disordered" evidence="1">
    <location>
        <begin position="246"/>
        <end position="289"/>
    </location>
</feature>
<dbReference type="InterPro" id="IPR040676">
    <property type="entry name" value="DUF5641"/>
</dbReference>
<accession>A0ABM1XIQ3</accession>
<dbReference type="Pfam" id="PF18701">
    <property type="entry name" value="DUF5641"/>
    <property type="match status" value="1"/>
</dbReference>
<dbReference type="RefSeq" id="XP_062709299.1">
    <property type="nucleotide sequence ID" value="XM_062853315.1"/>
</dbReference>
<dbReference type="Gene3D" id="3.30.420.10">
    <property type="entry name" value="Ribonuclease H-like superfamily/Ribonuclease H"/>
    <property type="match status" value="1"/>
</dbReference>
<reference evidence="4" key="1">
    <citation type="journal article" date="2015" name="Proc. Natl. Acad. Sci. U.S.A.">
        <title>Genome sequence of the Asian Tiger mosquito, Aedes albopictus, reveals insights into its biology, genetics, and evolution.</title>
        <authorList>
            <person name="Chen X.G."/>
            <person name="Jiang X."/>
            <person name="Gu J."/>
            <person name="Xu M."/>
            <person name="Wu Y."/>
            <person name="Deng Y."/>
            <person name="Zhang C."/>
            <person name="Bonizzoni M."/>
            <person name="Dermauw W."/>
            <person name="Vontas J."/>
            <person name="Armbruster P."/>
            <person name="Huang X."/>
            <person name="Yang Y."/>
            <person name="Zhang H."/>
            <person name="He W."/>
            <person name="Peng H."/>
            <person name="Liu Y."/>
            <person name="Wu K."/>
            <person name="Chen J."/>
            <person name="Lirakis M."/>
            <person name="Topalis P."/>
            <person name="Van Leeuwen T."/>
            <person name="Hall A.B."/>
            <person name="Jiang X."/>
            <person name="Thorpe C."/>
            <person name="Mueller R.L."/>
            <person name="Sun C."/>
            <person name="Waterhouse R.M."/>
            <person name="Yan G."/>
            <person name="Tu Z.J."/>
            <person name="Fang X."/>
            <person name="James A.A."/>
        </authorList>
    </citation>
    <scope>NUCLEOTIDE SEQUENCE [LARGE SCALE GENOMIC DNA]</scope>
    <source>
        <strain evidence="4">Foshan</strain>
    </source>
</reference>
<reference evidence="3" key="2">
    <citation type="submission" date="2025-05" db="UniProtKB">
        <authorList>
            <consortium name="EnsemblMetazoa"/>
        </authorList>
    </citation>
    <scope>IDENTIFICATION</scope>
    <source>
        <strain evidence="3">Foshan</strain>
    </source>
</reference>
<evidence type="ECO:0000313" key="3">
    <source>
        <dbReference type="EnsemblMetazoa" id="AALFPA23_000063.P89"/>
    </source>
</evidence>
<evidence type="ECO:0000259" key="2">
    <source>
        <dbReference type="PROSITE" id="PS50994"/>
    </source>
</evidence>
<name>A0ABM1XIQ3_AEDAL</name>
<dbReference type="InterPro" id="IPR012337">
    <property type="entry name" value="RNaseH-like_sf"/>
</dbReference>
<dbReference type="RefSeq" id="XP_062709297.1">
    <property type="nucleotide sequence ID" value="XM_062853313.1"/>
</dbReference>
<feature type="domain" description="Integrase catalytic" evidence="2">
    <location>
        <begin position="1"/>
        <end position="131"/>
    </location>
</feature>
<dbReference type="RefSeq" id="XP_062709298.1">
    <property type="nucleotide sequence ID" value="XM_062853314.1"/>
</dbReference>
<dbReference type="InterPro" id="IPR001584">
    <property type="entry name" value="Integrase_cat-core"/>
</dbReference>
<protein>
    <recommendedName>
        <fullName evidence="2">Integrase catalytic domain-containing protein</fullName>
    </recommendedName>
</protein>